<dbReference type="InterPro" id="IPR037069">
    <property type="entry name" value="AcylCoA_DH/ox_N_sf"/>
</dbReference>
<evidence type="ECO:0000256" key="4">
    <source>
        <dbReference type="ARBA" id="ARBA00022827"/>
    </source>
</evidence>
<dbReference type="Gene3D" id="1.10.540.10">
    <property type="entry name" value="Acyl-CoA dehydrogenase/oxidase, N-terminal domain"/>
    <property type="match status" value="1"/>
</dbReference>
<evidence type="ECO:0000313" key="11">
    <source>
        <dbReference type="Proteomes" id="UP000031675"/>
    </source>
</evidence>
<dbReference type="AlphaFoldDB" id="A0A0C2FL47"/>
<feature type="domain" description="Acyl-CoA dehydrogenase/oxidase C-terminal" evidence="7">
    <location>
        <begin position="225"/>
        <end position="382"/>
    </location>
</feature>
<dbReference type="InterPro" id="IPR036250">
    <property type="entry name" value="AcylCo_DH-like_C"/>
</dbReference>
<dbReference type="InterPro" id="IPR046373">
    <property type="entry name" value="Acyl-CoA_Oxase/DH_mid-dom_sf"/>
</dbReference>
<evidence type="ECO:0000256" key="2">
    <source>
        <dbReference type="ARBA" id="ARBA00009347"/>
    </source>
</evidence>
<dbReference type="InterPro" id="IPR009075">
    <property type="entry name" value="AcylCo_DH/oxidase_C"/>
</dbReference>
<gene>
    <name evidence="10" type="ORF">LP52_03540</name>
</gene>
<dbReference type="PANTHER" id="PTHR43292:SF4">
    <property type="entry name" value="ACYL-COA DEHYDROGENASE FADE34"/>
    <property type="match status" value="1"/>
</dbReference>
<dbReference type="SUPFAM" id="SSF56645">
    <property type="entry name" value="Acyl-CoA dehydrogenase NM domain-like"/>
    <property type="match status" value="1"/>
</dbReference>
<dbReference type="InterPro" id="IPR009100">
    <property type="entry name" value="AcylCoA_DH/oxidase_NM_dom_sf"/>
</dbReference>
<dbReference type="OrthoDB" id="3778631at2"/>
<dbReference type="GO" id="GO:0005886">
    <property type="term" value="C:plasma membrane"/>
    <property type="evidence" value="ECO:0007669"/>
    <property type="project" value="TreeGrafter"/>
</dbReference>
<dbReference type="Pfam" id="PF00441">
    <property type="entry name" value="Acyl-CoA_dh_1"/>
    <property type="match status" value="1"/>
</dbReference>
<evidence type="ECO:0000259" key="7">
    <source>
        <dbReference type="Pfam" id="PF00441"/>
    </source>
</evidence>
<accession>A0A0C2FL47</accession>
<protein>
    <submittedName>
        <fullName evidence="10">Acyl-CoA dehydrogenase</fullName>
    </submittedName>
</protein>
<proteinExistence type="inferred from homology"/>
<dbReference type="SUPFAM" id="SSF47203">
    <property type="entry name" value="Acyl-CoA dehydrogenase C-terminal domain-like"/>
    <property type="match status" value="1"/>
</dbReference>
<sequence>MTTAPAGASLDASALRQRVADFVAEYDPETTDQRDFLAARFDAGLAWVHFPEGEGGLGAPRALQPVVDEEFERLGYTPVGREGLVIGLGMAAPTILAFGTPEQRARYLKPLYTGEEIWCQLFSEPGAGSDLAALGTRAVREGDAWTVSGQKVWTSLAHRARFAILVARTDPDVPKHKGITYFICDMSAEGVDVRALRQITGEAEFNEVYLNDVRIPDSQRLGGEGEGWRVAQTTLMNERVSIGGHPEPREGGLISLVSQLWRERPDLRTPGLHDQLLRLWVDAEAARLTKERLRQQLAIGQPGPEGSAAKYSFSRLNQEISGLELEMLGAEGMTYDDWTFRRPEGVEFTKRSPGFHYLRSKGNSIEGGTTEILRNIIAERVLGLPSEPRTDKDVAWKDLPK</sequence>
<dbReference type="EMBL" id="JROO01000006">
    <property type="protein sequence ID" value="KII00030.1"/>
    <property type="molecule type" value="Genomic_DNA"/>
</dbReference>
<dbReference type="Pfam" id="PF02770">
    <property type="entry name" value="Acyl-CoA_dh_M"/>
    <property type="match status" value="1"/>
</dbReference>
<evidence type="ECO:0000259" key="9">
    <source>
        <dbReference type="Pfam" id="PF02771"/>
    </source>
</evidence>
<dbReference type="Gene3D" id="1.20.140.10">
    <property type="entry name" value="Butyryl-CoA Dehydrogenase, subunit A, domain 3"/>
    <property type="match status" value="1"/>
</dbReference>
<evidence type="ECO:0000256" key="5">
    <source>
        <dbReference type="ARBA" id="ARBA00023002"/>
    </source>
</evidence>
<comment type="similarity">
    <text evidence="2 6">Belongs to the acyl-CoA dehydrogenase family.</text>
</comment>
<reference evidence="11" key="1">
    <citation type="journal article" date="2015" name="Chem. Biol.">
        <title>Structure, bioactivity, and resistance mechanism of streptomonomicin, an unusual lasso Peptide from an understudied halophilic actinomycete.</title>
        <authorList>
            <person name="Metelev M."/>
            <person name="Tietz J.I."/>
            <person name="Melby J.O."/>
            <person name="Blair P.M."/>
            <person name="Zhu L."/>
            <person name="Livnat I."/>
            <person name="Severinov K."/>
            <person name="Mitchell D.A."/>
        </authorList>
    </citation>
    <scope>NUCLEOTIDE SEQUENCE [LARGE SCALE GENOMIC DNA]</scope>
    <source>
        <strain evidence="11">YIM 90003</strain>
    </source>
</reference>
<dbReference type="FunFam" id="2.40.110.10:FF:000011">
    <property type="entry name" value="Acyl-CoA dehydrogenase FadE34"/>
    <property type="match status" value="1"/>
</dbReference>
<feature type="domain" description="Acyl-CoA oxidase/dehydrogenase middle" evidence="8">
    <location>
        <begin position="119"/>
        <end position="213"/>
    </location>
</feature>
<dbReference type="RefSeq" id="WP_040270697.1">
    <property type="nucleotide sequence ID" value="NZ_JROO01000006.1"/>
</dbReference>
<evidence type="ECO:0000256" key="1">
    <source>
        <dbReference type="ARBA" id="ARBA00001974"/>
    </source>
</evidence>
<comment type="cofactor">
    <cofactor evidence="1 6">
        <name>FAD</name>
        <dbReference type="ChEBI" id="CHEBI:57692"/>
    </cofactor>
</comment>
<dbReference type="Proteomes" id="UP000031675">
    <property type="component" value="Unassembled WGS sequence"/>
</dbReference>
<dbReference type="InterPro" id="IPR052161">
    <property type="entry name" value="Mycobact_Acyl-CoA_DH"/>
</dbReference>
<keyword evidence="5 6" id="KW-0560">Oxidoreductase</keyword>
<dbReference type="InterPro" id="IPR013786">
    <property type="entry name" value="AcylCoA_DH/ox_N"/>
</dbReference>
<comment type="caution">
    <text evidence="10">The sequence shown here is derived from an EMBL/GenBank/DDBJ whole genome shotgun (WGS) entry which is preliminary data.</text>
</comment>
<evidence type="ECO:0000313" key="10">
    <source>
        <dbReference type="EMBL" id="KII00030.1"/>
    </source>
</evidence>
<dbReference type="Gene3D" id="2.40.110.10">
    <property type="entry name" value="Butyryl-CoA Dehydrogenase, subunit A, domain 2"/>
    <property type="match status" value="1"/>
</dbReference>
<keyword evidence="4 6" id="KW-0274">FAD</keyword>
<evidence type="ECO:0000259" key="8">
    <source>
        <dbReference type="Pfam" id="PF02770"/>
    </source>
</evidence>
<evidence type="ECO:0000256" key="6">
    <source>
        <dbReference type="RuleBase" id="RU362125"/>
    </source>
</evidence>
<dbReference type="Pfam" id="PF02771">
    <property type="entry name" value="Acyl-CoA_dh_N"/>
    <property type="match status" value="1"/>
</dbReference>
<evidence type="ECO:0000256" key="3">
    <source>
        <dbReference type="ARBA" id="ARBA00022630"/>
    </source>
</evidence>
<organism evidence="10 11">
    <name type="scientific">Streptomonospora alba</name>
    <dbReference type="NCBI Taxonomy" id="183763"/>
    <lineage>
        <taxon>Bacteria</taxon>
        <taxon>Bacillati</taxon>
        <taxon>Actinomycetota</taxon>
        <taxon>Actinomycetes</taxon>
        <taxon>Streptosporangiales</taxon>
        <taxon>Nocardiopsidaceae</taxon>
        <taxon>Streptomonospora</taxon>
    </lineage>
</organism>
<keyword evidence="3 6" id="KW-0285">Flavoprotein</keyword>
<dbReference type="GO" id="GO:0016627">
    <property type="term" value="F:oxidoreductase activity, acting on the CH-CH group of donors"/>
    <property type="evidence" value="ECO:0007669"/>
    <property type="project" value="InterPro"/>
</dbReference>
<dbReference type="PANTHER" id="PTHR43292">
    <property type="entry name" value="ACYL-COA DEHYDROGENASE"/>
    <property type="match status" value="1"/>
</dbReference>
<feature type="domain" description="Acyl-CoA dehydrogenase/oxidase N-terminal" evidence="9">
    <location>
        <begin position="15"/>
        <end position="115"/>
    </location>
</feature>
<keyword evidence="11" id="KW-1185">Reference proteome</keyword>
<name>A0A0C2FL47_9ACTN</name>
<dbReference type="InterPro" id="IPR006091">
    <property type="entry name" value="Acyl-CoA_Oxase/DH_mid-dom"/>
</dbReference>
<dbReference type="STRING" id="183763.LP52_03540"/>
<dbReference type="GO" id="GO:0050660">
    <property type="term" value="F:flavin adenine dinucleotide binding"/>
    <property type="evidence" value="ECO:0007669"/>
    <property type="project" value="InterPro"/>
</dbReference>